<dbReference type="WBParaSite" id="ALUE_0001441201-mRNA-1">
    <property type="protein sequence ID" value="ALUE_0001441201-mRNA-1"/>
    <property type="gene ID" value="ALUE_0001441201"/>
</dbReference>
<reference evidence="2" key="1">
    <citation type="submission" date="2017-02" db="UniProtKB">
        <authorList>
            <consortium name="WormBaseParasite"/>
        </authorList>
    </citation>
    <scope>IDENTIFICATION</scope>
</reference>
<accession>A0A0M3IA52</accession>
<dbReference type="AlphaFoldDB" id="A0A0M3IA52"/>
<evidence type="ECO:0000313" key="1">
    <source>
        <dbReference type="Proteomes" id="UP000036681"/>
    </source>
</evidence>
<protein>
    <submittedName>
        <fullName evidence="2">Pkinase_fungal domain-containing protein</fullName>
    </submittedName>
</protein>
<evidence type="ECO:0000313" key="2">
    <source>
        <dbReference type="WBParaSite" id="ALUE_0001441201-mRNA-1"/>
    </source>
</evidence>
<dbReference type="Proteomes" id="UP000036681">
    <property type="component" value="Unplaced"/>
</dbReference>
<keyword evidence="1" id="KW-1185">Reference proteome</keyword>
<proteinExistence type="predicted"/>
<sequence length="161" mass="19091">MRITLKLYANLNKIYWDRRVWEIGYRGPPLSQRKAYQSDRFCGMMWTVFFRTGRPDYPISGNRIIQLRERFAREWEVMKCLATPFLSKEQEAPYIRLHGSPAQQREADELRLQQAAMPGGPKKIKMHKSGKQPQANVGNLLHAHRTVEDSLHELIRRQRWD</sequence>
<name>A0A0M3IA52_ASCLU</name>
<organism evidence="1 2">
    <name type="scientific">Ascaris lumbricoides</name>
    <name type="common">Giant roundworm</name>
    <dbReference type="NCBI Taxonomy" id="6252"/>
    <lineage>
        <taxon>Eukaryota</taxon>
        <taxon>Metazoa</taxon>
        <taxon>Ecdysozoa</taxon>
        <taxon>Nematoda</taxon>
        <taxon>Chromadorea</taxon>
        <taxon>Rhabditida</taxon>
        <taxon>Spirurina</taxon>
        <taxon>Ascaridomorpha</taxon>
        <taxon>Ascaridoidea</taxon>
        <taxon>Ascarididae</taxon>
        <taxon>Ascaris</taxon>
    </lineage>
</organism>